<proteinExistence type="predicted"/>
<reference evidence="1" key="1">
    <citation type="journal article" date="2014" name="Front. Microbiol.">
        <title>High frequency of phylogenetically diverse reductive dehalogenase-homologous genes in deep subseafloor sedimentary metagenomes.</title>
        <authorList>
            <person name="Kawai M."/>
            <person name="Futagami T."/>
            <person name="Toyoda A."/>
            <person name="Takaki Y."/>
            <person name="Nishi S."/>
            <person name="Hori S."/>
            <person name="Arai W."/>
            <person name="Tsubouchi T."/>
            <person name="Morono Y."/>
            <person name="Uchiyama I."/>
            <person name="Ito T."/>
            <person name="Fujiyama A."/>
            <person name="Inagaki F."/>
            <person name="Takami H."/>
        </authorList>
    </citation>
    <scope>NUCLEOTIDE SEQUENCE</scope>
    <source>
        <strain evidence="1">Expedition CK06-06</strain>
    </source>
</reference>
<sequence length="69" mass="8124">MAELFDSSSSKKNPFEDLAVVYVMYFDEAQGHMPLLIYPVDEYRKNVTFMRPIKYHPIWFLSSDESDAL</sequence>
<protein>
    <submittedName>
        <fullName evidence="1">Uncharacterized protein</fullName>
    </submittedName>
</protein>
<name>X1DYT7_9ZZZZ</name>
<accession>X1DYT7</accession>
<comment type="caution">
    <text evidence="1">The sequence shown here is derived from an EMBL/GenBank/DDBJ whole genome shotgun (WGS) entry which is preliminary data.</text>
</comment>
<feature type="non-terminal residue" evidence="1">
    <location>
        <position position="69"/>
    </location>
</feature>
<dbReference type="EMBL" id="BART01028138">
    <property type="protein sequence ID" value="GAH01543.1"/>
    <property type="molecule type" value="Genomic_DNA"/>
</dbReference>
<evidence type="ECO:0000313" key="1">
    <source>
        <dbReference type="EMBL" id="GAH01543.1"/>
    </source>
</evidence>
<dbReference type="AlphaFoldDB" id="X1DYT7"/>
<organism evidence="1">
    <name type="scientific">marine sediment metagenome</name>
    <dbReference type="NCBI Taxonomy" id="412755"/>
    <lineage>
        <taxon>unclassified sequences</taxon>
        <taxon>metagenomes</taxon>
        <taxon>ecological metagenomes</taxon>
    </lineage>
</organism>
<gene>
    <name evidence="1" type="ORF">S01H4_49692</name>
</gene>